<feature type="region of interest" description="Disordered" evidence="1">
    <location>
        <begin position="29"/>
        <end position="55"/>
    </location>
</feature>
<evidence type="ECO:0000313" key="3">
    <source>
        <dbReference type="Proteomes" id="UP001057291"/>
    </source>
</evidence>
<feature type="compositionally biased region" description="Polar residues" evidence="1">
    <location>
        <begin position="38"/>
        <end position="55"/>
    </location>
</feature>
<protein>
    <submittedName>
        <fullName evidence="2">Uncharacterized protein</fullName>
    </submittedName>
</protein>
<evidence type="ECO:0000313" key="2">
    <source>
        <dbReference type="EMBL" id="GIM46750.1"/>
    </source>
</evidence>
<dbReference type="AlphaFoldDB" id="A0AAV4LFZ1"/>
<keyword evidence="3" id="KW-1185">Reference proteome</keyword>
<evidence type="ECO:0000256" key="1">
    <source>
        <dbReference type="SAM" id="MobiDB-lite"/>
    </source>
</evidence>
<sequence length="55" mass="6142">MGLLYDLAEKIREAKSRSENKVKSFTIKESDTDDRSESYQNVSGSVSLRADGQNS</sequence>
<dbReference type="Proteomes" id="UP001057291">
    <property type="component" value="Unassembled WGS sequence"/>
</dbReference>
<name>A0AAV4LFZ1_9BACL</name>
<gene>
    <name evidence="2" type="ORF">DNHGIG_22990</name>
</gene>
<organism evidence="2 3">
    <name type="scientific">Collibacillus ludicampi</name>
    <dbReference type="NCBI Taxonomy" id="2771369"/>
    <lineage>
        <taxon>Bacteria</taxon>
        <taxon>Bacillati</taxon>
        <taxon>Bacillota</taxon>
        <taxon>Bacilli</taxon>
        <taxon>Bacillales</taxon>
        <taxon>Alicyclobacillaceae</taxon>
        <taxon>Collibacillus</taxon>
    </lineage>
</organism>
<accession>A0AAV4LFZ1</accession>
<comment type="caution">
    <text evidence="2">The sequence shown here is derived from an EMBL/GenBank/DDBJ whole genome shotgun (WGS) entry which is preliminary data.</text>
</comment>
<reference evidence="2" key="1">
    <citation type="journal article" date="2023" name="Int. J. Syst. Evol. Microbiol.">
        <title>Collibacillus ludicampi gen. nov., sp. nov., a new soil bacterium of the family Alicyclobacillaceae.</title>
        <authorList>
            <person name="Jojima T."/>
            <person name="Ioku Y."/>
            <person name="Fukuta Y."/>
            <person name="Shirasaka N."/>
            <person name="Matsumura Y."/>
            <person name="Mori M."/>
        </authorList>
    </citation>
    <scope>NUCLEOTIDE SEQUENCE</scope>
    <source>
        <strain evidence="2">TP075</strain>
    </source>
</reference>
<dbReference type="EMBL" id="BOQE01000001">
    <property type="protein sequence ID" value="GIM46750.1"/>
    <property type="molecule type" value="Genomic_DNA"/>
</dbReference>
<proteinExistence type="predicted"/>